<sequence length="298" mass="32654">MHWVKSNQTNGESWNVNKTVGVVRNSYSHGQWDCSDTEILGALKESRAVKVNGRYSSVEHTPKEFVELLCAGARPIGQDIRRELTINGFVVSFEGDVSQLGKGGLPHEQQYNQAILSVLTEIGYKPFAPQSSKEGDGKPDLMVNMDEETFVMEGAKGQISEHLERFKNLENYKIASHKGLYIISNNNEKTEGGDVQVIGLVPNIAHTAYTVHVKSKGIKSINTFTVDCDLVARRLVLKDDGKPELYSVQSLKSVSLLEASIDGPLVFCEALQDGKEFAGNAFQVKEALANAATLAPLT</sequence>
<evidence type="ECO:0000313" key="1">
    <source>
        <dbReference type="EMBL" id="CAE7702457.1"/>
    </source>
</evidence>
<accession>A0A812WUL2</accession>
<gene>
    <name evidence="1" type="ORF">SPIL2461_LOCUS19769</name>
</gene>
<dbReference type="Proteomes" id="UP000649617">
    <property type="component" value="Unassembled WGS sequence"/>
</dbReference>
<dbReference type="AlphaFoldDB" id="A0A812WUL2"/>
<organism evidence="1 2">
    <name type="scientific">Symbiodinium pilosum</name>
    <name type="common">Dinoflagellate</name>
    <dbReference type="NCBI Taxonomy" id="2952"/>
    <lineage>
        <taxon>Eukaryota</taxon>
        <taxon>Sar</taxon>
        <taxon>Alveolata</taxon>
        <taxon>Dinophyceae</taxon>
        <taxon>Suessiales</taxon>
        <taxon>Symbiodiniaceae</taxon>
        <taxon>Symbiodinium</taxon>
    </lineage>
</organism>
<keyword evidence="2" id="KW-1185">Reference proteome</keyword>
<name>A0A812WUL2_SYMPI</name>
<protein>
    <submittedName>
        <fullName evidence="1">Uncharacterized protein</fullName>
    </submittedName>
</protein>
<reference evidence="1" key="1">
    <citation type="submission" date="2021-02" db="EMBL/GenBank/DDBJ databases">
        <authorList>
            <person name="Dougan E. K."/>
            <person name="Rhodes N."/>
            <person name="Thang M."/>
            <person name="Chan C."/>
        </authorList>
    </citation>
    <scope>NUCLEOTIDE SEQUENCE</scope>
</reference>
<proteinExistence type="predicted"/>
<evidence type="ECO:0000313" key="2">
    <source>
        <dbReference type="Proteomes" id="UP000649617"/>
    </source>
</evidence>
<comment type="caution">
    <text evidence="1">The sequence shown here is derived from an EMBL/GenBank/DDBJ whole genome shotgun (WGS) entry which is preliminary data.</text>
</comment>
<dbReference type="EMBL" id="CAJNIZ010044833">
    <property type="protein sequence ID" value="CAE7702457.1"/>
    <property type="molecule type" value="Genomic_DNA"/>
</dbReference>
<dbReference type="OrthoDB" id="439029at2759"/>